<reference evidence="2" key="1">
    <citation type="journal article" date="2015" name="Genome Announc.">
        <title>Draft genome sequence of Talaromyces cellulolyticus strain Y-94, a source of lignocellulosic biomass-degrading enzymes.</title>
        <authorList>
            <person name="Fujii T."/>
            <person name="Koike H."/>
            <person name="Sawayama S."/>
            <person name="Yano S."/>
            <person name="Inoue H."/>
        </authorList>
    </citation>
    <scope>NUCLEOTIDE SEQUENCE [LARGE SCALE GENOMIC DNA]</scope>
    <source>
        <strain evidence="2">Y-94</strain>
    </source>
</reference>
<accession>A0A0B8N2M4</accession>
<dbReference type="Proteomes" id="UP000053095">
    <property type="component" value="Unassembled WGS sequence"/>
</dbReference>
<dbReference type="SUPFAM" id="SSF89372">
    <property type="entry name" value="Fucose-specific lectin"/>
    <property type="match status" value="1"/>
</dbReference>
<dbReference type="Gene3D" id="2.120.10.70">
    <property type="entry name" value="Fucose-specific lectin"/>
    <property type="match status" value="1"/>
</dbReference>
<organism evidence="1 2">
    <name type="scientific">Talaromyces pinophilus</name>
    <name type="common">Penicillium pinophilum</name>
    <dbReference type="NCBI Taxonomy" id="128442"/>
    <lineage>
        <taxon>Eukaryota</taxon>
        <taxon>Fungi</taxon>
        <taxon>Dikarya</taxon>
        <taxon>Ascomycota</taxon>
        <taxon>Pezizomycotina</taxon>
        <taxon>Eurotiomycetes</taxon>
        <taxon>Eurotiomycetidae</taxon>
        <taxon>Eurotiales</taxon>
        <taxon>Trichocomaceae</taxon>
        <taxon>Talaromyces</taxon>
        <taxon>Talaromyces sect. Talaromyces</taxon>
    </lineage>
</organism>
<name>A0A0B8N2M4_TALPI</name>
<dbReference type="EMBL" id="DF933807">
    <property type="protein sequence ID" value="GAM33575.1"/>
    <property type="molecule type" value="Genomic_DNA"/>
</dbReference>
<evidence type="ECO:0000313" key="2">
    <source>
        <dbReference type="Proteomes" id="UP000053095"/>
    </source>
</evidence>
<evidence type="ECO:0008006" key="3">
    <source>
        <dbReference type="Google" id="ProtNLM"/>
    </source>
</evidence>
<proteinExistence type="predicted"/>
<protein>
    <recommendedName>
        <fullName evidence="3">Fucose-specific lectin</fullName>
    </recommendedName>
</protein>
<gene>
    <name evidence="1" type="ORF">TCE0_011r00570</name>
</gene>
<sequence length="275" mass="31204">MSRYEDLTRRFLAAGDVEHSDGTVDLFYEEENELILKPWTGEEFGETEFVTDQVREKTPVAGLILPSGPNEPAYRLIFFISQSHLLRCYAYHPGEEQWKEIGLGHVGDALVHHKSNVDAILTPEGMVVLYQAPDNTLRGIINKGTPIAITSSSGNPTVFYVNEDKNLHYQAIQSGGNDNVLENSQLDPPMTRIKVVQNEETKQVATYVLTEDNRIYLLDQDGNAPTYVGYIENEQFEAARSAQAVLVNWWFPPPVPVWQDWVPVTNWVPRTWIGW</sequence>
<evidence type="ECO:0000313" key="1">
    <source>
        <dbReference type="EMBL" id="GAM33575.1"/>
    </source>
</evidence>
<dbReference type="AlphaFoldDB" id="A0A0B8N2M4"/>
<keyword evidence="2" id="KW-1185">Reference proteome</keyword>